<evidence type="ECO:0000313" key="3">
    <source>
        <dbReference type="Proteomes" id="UP000663801"/>
    </source>
</evidence>
<accession>A0A938YHZ4</accession>
<evidence type="ECO:0000259" key="1">
    <source>
        <dbReference type="SMART" id="SM00849"/>
    </source>
</evidence>
<dbReference type="AlphaFoldDB" id="A0A938YHZ4"/>
<organism evidence="2 3">
    <name type="scientific">Nakamurella flavida</name>
    <dbReference type="NCBI Taxonomy" id="363630"/>
    <lineage>
        <taxon>Bacteria</taxon>
        <taxon>Bacillati</taxon>
        <taxon>Actinomycetota</taxon>
        <taxon>Actinomycetes</taxon>
        <taxon>Nakamurellales</taxon>
        <taxon>Nakamurellaceae</taxon>
        <taxon>Nakamurella</taxon>
    </lineage>
</organism>
<dbReference type="InterPro" id="IPR050662">
    <property type="entry name" value="Sec-metab_biosynth-thioest"/>
</dbReference>
<gene>
    <name evidence="2" type="ORF">JL107_07450</name>
</gene>
<dbReference type="CDD" id="cd16278">
    <property type="entry name" value="metallo-hydrolase-like_MBL-fold"/>
    <property type="match status" value="1"/>
</dbReference>
<dbReference type="InterPro" id="IPR036388">
    <property type="entry name" value="WH-like_DNA-bd_sf"/>
</dbReference>
<dbReference type="Proteomes" id="UP000663801">
    <property type="component" value="Unassembled WGS sequence"/>
</dbReference>
<dbReference type="InterPro" id="IPR001279">
    <property type="entry name" value="Metallo-B-lactamas"/>
</dbReference>
<dbReference type="SMART" id="SM00849">
    <property type="entry name" value="Lactamase_B"/>
    <property type="match status" value="1"/>
</dbReference>
<dbReference type="Pfam" id="PF00753">
    <property type="entry name" value="Lactamase_B"/>
    <property type="match status" value="1"/>
</dbReference>
<evidence type="ECO:0000313" key="2">
    <source>
        <dbReference type="EMBL" id="MBM9476272.1"/>
    </source>
</evidence>
<name>A0A938YHZ4_9ACTN</name>
<comment type="caution">
    <text evidence="2">The sequence shown here is derived from an EMBL/GenBank/DDBJ whole genome shotgun (WGS) entry which is preliminary data.</text>
</comment>
<dbReference type="RefSeq" id="WP_205256350.1">
    <property type="nucleotide sequence ID" value="NZ_BAAAPV010000001.1"/>
</dbReference>
<dbReference type="PANTHER" id="PTHR23131">
    <property type="entry name" value="ENDORIBONUCLEASE LACTB2"/>
    <property type="match status" value="1"/>
</dbReference>
<feature type="domain" description="Metallo-beta-lactamase" evidence="1">
    <location>
        <begin position="26"/>
        <end position="184"/>
    </location>
</feature>
<dbReference type="InterPro" id="IPR036866">
    <property type="entry name" value="RibonucZ/Hydroxyglut_hydro"/>
</dbReference>
<dbReference type="Gene3D" id="1.10.10.10">
    <property type="entry name" value="Winged helix-like DNA-binding domain superfamily/Winged helix DNA-binding domain"/>
    <property type="match status" value="1"/>
</dbReference>
<protein>
    <submittedName>
        <fullName evidence="2">MBL fold metallo-hydrolase</fullName>
    </submittedName>
</protein>
<dbReference type="EMBL" id="JAERWL010000006">
    <property type="protein sequence ID" value="MBM9476272.1"/>
    <property type="molecule type" value="Genomic_DNA"/>
</dbReference>
<proteinExistence type="predicted"/>
<sequence length="261" mass="26438">MSSLRVLDPQVAVLLAPNPGPMTLDGTNSYRLAAPGTAAAVVVDPGPDDTDHLRTLAAAGPVELVLITHRHADHTAGAAAFAAMTGAPVRAVDPVHCLGASPLTADERIDAAGLTITVLATPGHTADSACFRLPGPGSGSVLTGDTILGRGTTVLAPPDGSLADYLRTLDLLAGLGAARVLPAHGPELPDLAAVCRAYRRHREERLAQVRDAVTAASLDPGDPAAVGVVTDRVYGEVDPSVRGAAESSVAAQLRYLAGGGR</sequence>
<dbReference type="Gene3D" id="3.60.15.10">
    <property type="entry name" value="Ribonuclease Z/Hydroxyacylglutathione hydrolase-like"/>
    <property type="match status" value="1"/>
</dbReference>
<dbReference type="SUPFAM" id="SSF56281">
    <property type="entry name" value="Metallo-hydrolase/oxidoreductase"/>
    <property type="match status" value="1"/>
</dbReference>
<dbReference type="PANTHER" id="PTHR23131:SF0">
    <property type="entry name" value="ENDORIBONUCLEASE LACTB2"/>
    <property type="match status" value="1"/>
</dbReference>
<keyword evidence="3" id="KW-1185">Reference proteome</keyword>
<reference evidence="2" key="1">
    <citation type="submission" date="2021-01" db="EMBL/GenBank/DDBJ databases">
        <title>KCTC 19127 draft genome.</title>
        <authorList>
            <person name="An D."/>
        </authorList>
    </citation>
    <scope>NUCLEOTIDE SEQUENCE</scope>
    <source>
        <strain evidence="2">KCTC 19127</strain>
    </source>
</reference>